<dbReference type="InterPro" id="IPR018450">
    <property type="entry name" value="Romo1/Mgr2"/>
</dbReference>
<proteinExistence type="inferred from homology"/>
<accession>A0AAW0XY33</accession>
<name>A0AAW0XY33_CHEQU</name>
<dbReference type="PANTHER" id="PTHR28525">
    <property type="entry name" value="REACTIVE OXYGEN SPECIES MODULATOR 1"/>
    <property type="match status" value="1"/>
</dbReference>
<keyword evidence="5 10" id="KW-1133">Transmembrane helix</keyword>
<sequence length="116" mass="12502">CGNHLPELVSYWSLQLFALTTLILHTVQVKSVQTMPAVPAGNYYQQGQGPSCWDRVKLGFMMGFSVGMATGALFGGFTALRYGLRGRELMNNVGKVMLQSGGTFGTFMSIGAGIRC</sequence>
<gene>
    <name evidence="11" type="ORF">OTU49_015378</name>
</gene>
<feature type="non-terminal residue" evidence="11">
    <location>
        <position position="1"/>
    </location>
</feature>
<feature type="transmembrane region" description="Helical" evidence="10">
    <location>
        <begin position="58"/>
        <end position="80"/>
    </location>
</feature>
<dbReference type="PANTHER" id="PTHR28525:SF1">
    <property type="entry name" value="REACTIVE OXYGEN SPECIES MODULATOR 1"/>
    <property type="match status" value="1"/>
</dbReference>
<evidence type="ECO:0000256" key="3">
    <source>
        <dbReference type="ARBA" id="ARBA00016275"/>
    </source>
</evidence>
<dbReference type="AlphaFoldDB" id="A0AAW0XY33"/>
<dbReference type="Pfam" id="PF10247">
    <property type="entry name" value="Romo1"/>
    <property type="match status" value="1"/>
</dbReference>
<evidence type="ECO:0000313" key="12">
    <source>
        <dbReference type="Proteomes" id="UP001445076"/>
    </source>
</evidence>
<dbReference type="GO" id="GO:0045039">
    <property type="term" value="P:protein insertion into mitochondrial inner membrane"/>
    <property type="evidence" value="ECO:0007669"/>
    <property type="project" value="TreeGrafter"/>
</dbReference>
<evidence type="ECO:0000256" key="5">
    <source>
        <dbReference type="ARBA" id="ARBA00022989"/>
    </source>
</evidence>
<dbReference type="EMBL" id="JARKIK010000009">
    <property type="protein sequence ID" value="KAK8749473.1"/>
    <property type="molecule type" value="Genomic_DNA"/>
</dbReference>
<evidence type="ECO:0000256" key="1">
    <source>
        <dbReference type="ARBA" id="ARBA00004370"/>
    </source>
</evidence>
<evidence type="ECO:0000256" key="6">
    <source>
        <dbReference type="ARBA" id="ARBA00023136"/>
    </source>
</evidence>
<evidence type="ECO:0000256" key="4">
    <source>
        <dbReference type="ARBA" id="ARBA00022692"/>
    </source>
</evidence>
<reference evidence="11 12" key="1">
    <citation type="journal article" date="2024" name="BMC Genomics">
        <title>Genome assembly of redclaw crayfish (Cherax quadricarinatus) provides insights into its immune adaptation and hypoxia tolerance.</title>
        <authorList>
            <person name="Liu Z."/>
            <person name="Zheng J."/>
            <person name="Li H."/>
            <person name="Fang K."/>
            <person name="Wang S."/>
            <person name="He J."/>
            <person name="Zhou D."/>
            <person name="Weng S."/>
            <person name="Chi M."/>
            <person name="Gu Z."/>
            <person name="He J."/>
            <person name="Li F."/>
            <person name="Wang M."/>
        </authorList>
    </citation>
    <scope>NUCLEOTIDE SEQUENCE [LARGE SCALE GENOMIC DNA]</scope>
    <source>
        <strain evidence="11">ZL_2023a</strain>
    </source>
</reference>
<keyword evidence="4 10" id="KW-0812">Transmembrane</keyword>
<evidence type="ECO:0000256" key="10">
    <source>
        <dbReference type="SAM" id="Phobius"/>
    </source>
</evidence>
<organism evidence="11 12">
    <name type="scientific">Cherax quadricarinatus</name>
    <name type="common">Australian red claw crayfish</name>
    <dbReference type="NCBI Taxonomy" id="27406"/>
    <lineage>
        <taxon>Eukaryota</taxon>
        <taxon>Metazoa</taxon>
        <taxon>Ecdysozoa</taxon>
        <taxon>Arthropoda</taxon>
        <taxon>Crustacea</taxon>
        <taxon>Multicrustacea</taxon>
        <taxon>Malacostraca</taxon>
        <taxon>Eumalacostraca</taxon>
        <taxon>Eucarida</taxon>
        <taxon>Decapoda</taxon>
        <taxon>Pleocyemata</taxon>
        <taxon>Astacidea</taxon>
        <taxon>Parastacoidea</taxon>
        <taxon>Parastacidae</taxon>
        <taxon>Cherax</taxon>
    </lineage>
</organism>
<comment type="function">
    <text evidence="8">Induces production of reactive oxygen species (ROS) which are necessary for cell proliferation. May play a role in inducing oxidative DNA damage and replicative senescence. May play a role in the coordination of mitochondrial morphology and cell proliferation.</text>
</comment>
<dbReference type="Proteomes" id="UP001445076">
    <property type="component" value="Unassembled WGS sequence"/>
</dbReference>
<protein>
    <recommendedName>
        <fullName evidence="3">Reactive oxygen species modulator 1</fullName>
    </recommendedName>
    <alternativeName>
        <fullName evidence="9">Protein MGR2 homolog</fullName>
    </alternativeName>
</protein>
<dbReference type="GO" id="GO:0005744">
    <property type="term" value="C:TIM23 mitochondrial import inner membrane translocase complex"/>
    <property type="evidence" value="ECO:0007669"/>
    <property type="project" value="TreeGrafter"/>
</dbReference>
<comment type="caution">
    <text evidence="11">The sequence shown here is derived from an EMBL/GenBank/DDBJ whole genome shotgun (WGS) entry which is preliminary data.</text>
</comment>
<evidence type="ECO:0000256" key="9">
    <source>
        <dbReference type="ARBA" id="ARBA00032686"/>
    </source>
</evidence>
<evidence type="ECO:0000256" key="7">
    <source>
        <dbReference type="ARBA" id="ARBA00025225"/>
    </source>
</evidence>
<keyword evidence="6 10" id="KW-0472">Membrane</keyword>
<evidence type="ECO:0000256" key="8">
    <source>
        <dbReference type="ARBA" id="ARBA00025243"/>
    </source>
</evidence>
<keyword evidence="12" id="KW-1185">Reference proteome</keyword>
<comment type="similarity">
    <text evidence="2">Belongs to the MGR2 family.</text>
</comment>
<evidence type="ECO:0000313" key="11">
    <source>
        <dbReference type="EMBL" id="KAK8749473.1"/>
    </source>
</evidence>
<dbReference type="SMART" id="SM01378">
    <property type="entry name" value="Romo1"/>
    <property type="match status" value="1"/>
</dbReference>
<comment type="subcellular location">
    <subcellularLocation>
        <location evidence="1">Membrane</location>
    </subcellularLocation>
</comment>
<evidence type="ECO:0000256" key="2">
    <source>
        <dbReference type="ARBA" id="ARBA00007839"/>
    </source>
</evidence>
<comment type="function">
    <text evidence="7">Has antibacterial activity against a variety of bacteria including S.aureus, P.aeruginosa and M.tuberculosis. Acts by inducing bacterial membrane breakage.</text>
</comment>
<dbReference type="GO" id="GO:0030150">
    <property type="term" value="P:protein import into mitochondrial matrix"/>
    <property type="evidence" value="ECO:0007669"/>
    <property type="project" value="TreeGrafter"/>
</dbReference>